<keyword evidence="3" id="KW-1185">Reference proteome</keyword>
<evidence type="ECO:0000313" key="3">
    <source>
        <dbReference type="Proteomes" id="UP000707731"/>
    </source>
</evidence>
<sequence>MAAPQFTEINRLGNSRSSRYGARVRHVLLHSQEGDGTAESLAAYLNNPANGVSYHYTIRGGIVVDVVDTDYASWSVLDANSCTINICFAGSRASWSRQQWLAIDLDLRIAAYIAVQDARKYGFSTDVIKPPYRRADGISDHAYVTKALGIGTHTDVGANFPWDVFESYVREYANPAAVAPVNLIDQEAARATWLGARKTKGENGCPDGEGRWADFENGSIYWHPRTGAHAVPRSIYEAWAERQWETGPLGYPVGDHAVLNGPDGKPWGDVQGFEGGALYRKYGQPGFWVHGEIRNRWNRSGFENGPYGWPTSDEQPFDTGSFQDFEYGRIYWTPRQTLGLLHGDGPDKPVPDAA</sequence>
<evidence type="ECO:0000313" key="2">
    <source>
        <dbReference type="EMBL" id="MBF6358213.1"/>
    </source>
</evidence>
<reference evidence="2 3" key="1">
    <citation type="submission" date="2020-10" db="EMBL/GenBank/DDBJ databases">
        <title>Identification of Nocardia species via Next-generation sequencing and recognition of intraspecies genetic diversity.</title>
        <authorList>
            <person name="Li P."/>
            <person name="Li P."/>
            <person name="Lu B."/>
        </authorList>
    </citation>
    <scope>NUCLEOTIDE SEQUENCE [LARGE SCALE GENOMIC DNA]</scope>
    <source>
        <strain evidence="2 3">BJ06-0143</strain>
    </source>
</reference>
<dbReference type="InterPro" id="IPR036505">
    <property type="entry name" value="Amidase/PGRP_sf"/>
</dbReference>
<gene>
    <name evidence="2" type="ORF">IU449_27325</name>
</gene>
<dbReference type="InterPro" id="IPR013207">
    <property type="entry name" value="LGFP"/>
</dbReference>
<dbReference type="Pfam" id="PF01510">
    <property type="entry name" value="Amidase_2"/>
    <property type="match status" value="1"/>
</dbReference>
<protein>
    <submittedName>
        <fullName evidence="2">N-acetylmuramoyl-L-alanine amidase</fullName>
    </submittedName>
</protein>
<proteinExistence type="predicted"/>
<accession>A0ABS0DNE6</accession>
<dbReference type="SUPFAM" id="SSF55846">
    <property type="entry name" value="N-acetylmuramoyl-L-alanine amidase-like"/>
    <property type="match status" value="1"/>
</dbReference>
<feature type="domain" description="N-acetylmuramoyl-L-alanine amidase" evidence="1">
    <location>
        <begin position="12"/>
        <end position="157"/>
    </location>
</feature>
<dbReference type="EMBL" id="JADLQN010000010">
    <property type="protein sequence ID" value="MBF6358213.1"/>
    <property type="molecule type" value="Genomic_DNA"/>
</dbReference>
<dbReference type="InterPro" id="IPR002502">
    <property type="entry name" value="Amidase_domain"/>
</dbReference>
<dbReference type="SMART" id="SM00644">
    <property type="entry name" value="Ami_2"/>
    <property type="match status" value="1"/>
</dbReference>
<evidence type="ECO:0000259" key="1">
    <source>
        <dbReference type="SMART" id="SM00644"/>
    </source>
</evidence>
<dbReference type="Pfam" id="PF08310">
    <property type="entry name" value="LGFP"/>
    <property type="match status" value="3"/>
</dbReference>
<dbReference type="Proteomes" id="UP000707731">
    <property type="component" value="Unassembled WGS sequence"/>
</dbReference>
<name>A0ABS0DNE6_9NOCA</name>
<comment type="caution">
    <text evidence="2">The sequence shown here is derived from an EMBL/GenBank/DDBJ whole genome shotgun (WGS) entry which is preliminary data.</text>
</comment>
<dbReference type="RefSeq" id="WP_195005048.1">
    <property type="nucleotide sequence ID" value="NZ_JADLQN010000010.1"/>
</dbReference>
<dbReference type="Gene3D" id="3.40.80.10">
    <property type="entry name" value="Peptidoglycan recognition protein-like"/>
    <property type="match status" value="1"/>
</dbReference>
<organism evidence="2 3">
    <name type="scientific">Nocardia higoensis</name>
    <dbReference type="NCBI Taxonomy" id="228599"/>
    <lineage>
        <taxon>Bacteria</taxon>
        <taxon>Bacillati</taxon>
        <taxon>Actinomycetota</taxon>
        <taxon>Actinomycetes</taxon>
        <taxon>Mycobacteriales</taxon>
        <taxon>Nocardiaceae</taxon>
        <taxon>Nocardia</taxon>
    </lineage>
</organism>